<reference evidence="2" key="1">
    <citation type="submission" date="2020-05" db="EMBL/GenBank/DDBJ databases">
        <title>Phylogenomic resolution of chytrid fungi.</title>
        <authorList>
            <person name="Stajich J.E."/>
            <person name="Amses K."/>
            <person name="Simmons R."/>
            <person name="Seto K."/>
            <person name="Myers J."/>
            <person name="Bonds A."/>
            <person name="Quandt C.A."/>
            <person name="Barry K."/>
            <person name="Liu P."/>
            <person name="Grigoriev I."/>
            <person name="Longcore J.E."/>
            <person name="James T.Y."/>
        </authorList>
    </citation>
    <scope>NUCLEOTIDE SEQUENCE</scope>
    <source>
        <strain evidence="2">JEL0379</strain>
    </source>
</reference>
<dbReference type="GO" id="GO:0000172">
    <property type="term" value="C:ribonuclease MRP complex"/>
    <property type="evidence" value="ECO:0007669"/>
    <property type="project" value="TreeGrafter"/>
</dbReference>
<dbReference type="InterPro" id="IPR013893">
    <property type="entry name" value="RNase_P_Rpp40"/>
</dbReference>
<feature type="coiled-coil region" evidence="1">
    <location>
        <begin position="417"/>
        <end position="470"/>
    </location>
</feature>
<keyword evidence="3" id="KW-1185">Reference proteome</keyword>
<dbReference type="Proteomes" id="UP001212152">
    <property type="component" value="Unassembled WGS sequence"/>
</dbReference>
<evidence type="ECO:0000256" key="1">
    <source>
        <dbReference type="SAM" id="Coils"/>
    </source>
</evidence>
<keyword evidence="1" id="KW-0175">Coiled coil</keyword>
<proteinExistence type="predicted"/>
<dbReference type="Pfam" id="PF08584">
    <property type="entry name" value="Ribonuc_P_40"/>
    <property type="match status" value="1"/>
</dbReference>
<comment type="caution">
    <text evidence="2">The sequence shown here is derived from an EMBL/GenBank/DDBJ whole genome shotgun (WGS) entry which is preliminary data.</text>
</comment>
<protein>
    <submittedName>
        <fullName evidence="2">Ribonuclease P protein subunit p40</fullName>
    </submittedName>
</protein>
<dbReference type="GO" id="GO:0001682">
    <property type="term" value="P:tRNA 5'-leader removal"/>
    <property type="evidence" value="ECO:0007669"/>
    <property type="project" value="InterPro"/>
</dbReference>
<dbReference type="GO" id="GO:0004526">
    <property type="term" value="F:ribonuclease P activity"/>
    <property type="evidence" value="ECO:0007669"/>
    <property type="project" value="TreeGrafter"/>
</dbReference>
<dbReference type="GO" id="GO:0000447">
    <property type="term" value="P:endonucleolytic cleavage in ITS1 to separate SSU-rRNA from 5.8S rRNA and LSU-rRNA from tricistronic rRNA transcript (SSU-rRNA, 5.8S rRNA, LSU-rRNA)"/>
    <property type="evidence" value="ECO:0007669"/>
    <property type="project" value="TreeGrafter"/>
</dbReference>
<dbReference type="AlphaFoldDB" id="A0AAD5TGZ4"/>
<evidence type="ECO:0000313" key="2">
    <source>
        <dbReference type="EMBL" id="KAJ3175105.1"/>
    </source>
</evidence>
<sequence length="470" mass="52162">MSVYPAFEQPSAKLHVAFQSFTKGINACKTHDFNNAIDVVIPAADPQPLAAEIAQCIDGCFYYRASLPLSYFLGDRVLSHIKAGNFMALRADAHIDTDDVFAILPSGVMVLNVGKDTYESLGLAGKESKLPADRGRRFVVRINMKSPDFHKKTKLWKRLEWCFSHTLVGTFDFWLARFDILSGKTTELLLTFPFNARPTRYPLSVTTSTQSSVSIPSLPLPSPFPSDCEFKTDQEAAREHAVDVFEWLGLAAHAAPRIAASDSIDPFYSVYSPPEPNAPGDLTTLSIRGFITPQHIEAIITRAAAAVDSDANGTPAWAAAMVWGFRDSPVSWREQEHGPFVGALGSTTQFFSLSQTQFISWSAIERADRIFIREPHLRAVVILIIGDSEIQLDSHFHSEEAGEGGVILRRMFKELAERNNLLAVESVESRLEELEKQMLCVWNAPGGPGYEAAKLEFEELRREKAAIQLK</sequence>
<organism evidence="2 3">
    <name type="scientific">Geranomyces variabilis</name>
    <dbReference type="NCBI Taxonomy" id="109894"/>
    <lineage>
        <taxon>Eukaryota</taxon>
        <taxon>Fungi</taxon>
        <taxon>Fungi incertae sedis</taxon>
        <taxon>Chytridiomycota</taxon>
        <taxon>Chytridiomycota incertae sedis</taxon>
        <taxon>Chytridiomycetes</taxon>
        <taxon>Spizellomycetales</taxon>
        <taxon>Powellomycetaceae</taxon>
        <taxon>Geranomyces</taxon>
    </lineage>
</organism>
<dbReference type="PANTHER" id="PTHR15396">
    <property type="entry name" value="RIBONUCLEASE P PROTEIN SUBUNIT P40"/>
    <property type="match status" value="1"/>
</dbReference>
<accession>A0AAD5TGZ4</accession>
<dbReference type="GO" id="GO:0030681">
    <property type="term" value="C:multimeric ribonuclease P complex"/>
    <property type="evidence" value="ECO:0007669"/>
    <property type="project" value="TreeGrafter"/>
</dbReference>
<dbReference type="PANTHER" id="PTHR15396:SF1">
    <property type="entry name" value="RIBONUCLEASE P PROTEIN SUBUNIT P40"/>
    <property type="match status" value="1"/>
</dbReference>
<name>A0AAD5TGZ4_9FUNG</name>
<gene>
    <name evidence="2" type="primary">RPP40</name>
    <name evidence="2" type="ORF">HDU87_006502</name>
</gene>
<dbReference type="GO" id="GO:0000171">
    <property type="term" value="F:ribonuclease MRP activity"/>
    <property type="evidence" value="ECO:0007669"/>
    <property type="project" value="TreeGrafter"/>
</dbReference>
<dbReference type="EMBL" id="JADGJQ010000056">
    <property type="protein sequence ID" value="KAJ3175105.1"/>
    <property type="molecule type" value="Genomic_DNA"/>
</dbReference>
<evidence type="ECO:0000313" key="3">
    <source>
        <dbReference type="Proteomes" id="UP001212152"/>
    </source>
</evidence>